<dbReference type="AlphaFoldDB" id="A0A2P6SH75"/>
<comment type="caution">
    <text evidence="1">The sequence shown here is derived from an EMBL/GenBank/DDBJ whole genome shotgun (WGS) entry which is preliminary data.</text>
</comment>
<protein>
    <submittedName>
        <fullName evidence="1">Uncharacterized protein</fullName>
    </submittedName>
</protein>
<evidence type="ECO:0000313" key="2">
    <source>
        <dbReference type="Proteomes" id="UP000238479"/>
    </source>
</evidence>
<dbReference type="Gramene" id="PRQ58035">
    <property type="protein sequence ID" value="PRQ58035"/>
    <property type="gene ID" value="RchiOBHm_Chr1g0354831"/>
</dbReference>
<accession>A0A2P6SH75</accession>
<dbReference type="EMBL" id="PDCK01000039">
    <property type="protein sequence ID" value="PRQ58035.1"/>
    <property type="molecule type" value="Genomic_DNA"/>
</dbReference>
<organism evidence="1 2">
    <name type="scientific">Rosa chinensis</name>
    <name type="common">China rose</name>
    <dbReference type="NCBI Taxonomy" id="74649"/>
    <lineage>
        <taxon>Eukaryota</taxon>
        <taxon>Viridiplantae</taxon>
        <taxon>Streptophyta</taxon>
        <taxon>Embryophyta</taxon>
        <taxon>Tracheophyta</taxon>
        <taxon>Spermatophyta</taxon>
        <taxon>Magnoliopsida</taxon>
        <taxon>eudicotyledons</taxon>
        <taxon>Gunneridae</taxon>
        <taxon>Pentapetalae</taxon>
        <taxon>rosids</taxon>
        <taxon>fabids</taxon>
        <taxon>Rosales</taxon>
        <taxon>Rosaceae</taxon>
        <taxon>Rosoideae</taxon>
        <taxon>Rosoideae incertae sedis</taxon>
        <taxon>Rosa</taxon>
    </lineage>
</organism>
<proteinExistence type="predicted"/>
<gene>
    <name evidence="1" type="ORF">RchiOBHm_Chr1g0354831</name>
</gene>
<evidence type="ECO:0000313" key="1">
    <source>
        <dbReference type="EMBL" id="PRQ58035.1"/>
    </source>
</evidence>
<sequence length="80" mass="9071">MLSCQIETEMDLNSETNLEMGIYMGLQRKVSQSLKLETWRLASLCEQSAFYIDFGRNSGALRIGELFNSKGRHIVGIRQG</sequence>
<keyword evidence="2" id="KW-1185">Reference proteome</keyword>
<reference evidence="1 2" key="1">
    <citation type="journal article" date="2018" name="Nat. Genet.">
        <title>The Rosa genome provides new insights in the design of modern roses.</title>
        <authorList>
            <person name="Bendahmane M."/>
        </authorList>
    </citation>
    <scope>NUCLEOTIDE SEQUENCE [LARGE SCALE GENOMIC DNA]</scope>
    <source>
        <strain evidence="2">cv. Old Blush</strain>
    </source>
</reference>
<name>A0A2P6SH75_ROSCH</name>
<dbReference type="Proteomes" id="UP000238479">
    <property type="component" value="Chromosome 1"/>
</dbReference>